<reference evidence="7 8" key="1">
    <citation type="submission" date="2024-06" db="EMBL/GenBank/DDBJ databases">
        <title>A chromosome-level genome assembly of beet webworm, Loxostege sticticalis.</title>
        <authorList>
            <person name="Zhang Y."/>
        </authorList>
    </citation>
    <scope>NUCLEOTIDE SEQUENCE [LARGE SCALE GENOMIC DNA]</scope>
    <source>
        <strain evidence="7">AQ028</strain>
        <tissue evidence="7">Male pupae</tissue>
    </source>
</reference>
<keyword evidence="5" id="KW-0732">Signal</keyword>
<evidence type="ECO:0000313" key="8">
    <source>
        <dbReference type="Proteomes" id="UP001549921"/>
    </source>
</evidence>
<evidence type="ECO:0000313" key="7">
    <source>
        <dbReference type="EMBL" id="KAL0851469.1"/>
    </source>
</evidence>
<evidence type="ECO:0000256" key="3">
    <source>
        <dbReference type="ARBA" id="ARBA00022525"/>
    </source>
</evidence>
<protein>
    <recommendedName>
        <fullName evidence="6">Lipase domain-containing protein</fullName>
    </recommendedName>
</protein>
<dbReference type="PANTHER" id="PTHR11610">
    <property type="entry name" value="LIPASE"/>
    <property type="match status" value="1"/>
</dbReference>
<evidence type="ECO:0000256" key="2">
    <source>
        <dbReference type="ARBA" id="ARBA00010701"/>
    </source>
</evidence>
<evidence type="ECO:0000256" key="1">
    <source>
        <dbReference type="ARBA" id="ARBA00004613"/>
    </source>
</evidence>
<organism evidence="7 8">
    <name type="scientific">Loxostege sticticalis</name>
    <name type="common">Beet webworm moth</name>
    <dbReference type="NCBI Taxonomy" id="481309"/>
    <lineage>
        <taxon>Eukaryota</taxon>
        <taxon>Metazoa</taxon>
        <taxon>Ecdysozoa</taxon>
        <taxon>Arthropoda</taxon>
        <taxon>Hexapoda</taxon>
        <taxon>Insecta</taxon>
        <taxon>Pterygota</taxon>
        <taxon>Neoptera</taxon>
        <taxon>Endopterygota</taxon>
        <taxon>Lepidoptera</taxon>
        <taxon>Glossata</taxon>
        <taxon>Ditrysia</taxon>
        <taxon>Pyraloidea</taxon>
        <taxon>Crambidae</taxon>
        <taxon>Pyraustinae</taxon>
        <taxon>Loxostege</taxon>
    </lineage>
</organism>
<comment type="similarity">
    <text evidence="2 4">Belongs to the AB hydrolase superfamily. Lipase family.</text>
</comment>
<feature type="domain" description="Lipase" evidence="6">
    <location>
        <begin position="63"/>
        <end position="308"/>
    </location>
</feature>
<dbReference type="InterPro" id="IPR013818">
    <property type="entry name" value="Lipase"/>
</dbReference>
<evidence type="ECO:0000259" key="6">
    <source>
        <dbReference type="Pfam" id="PF00151"/>
    </source>
</evidence>
<name>A0ABD0TQ53_LOXSC</name>
<dbReference type="CDD" id="cd00707">
    <property type="entry name" value="Pancreat_lipase_like"/>
    <property type="match status" value="1"/>
</dbReference>
<accession>A0ABD0TQ53</accession>
<dbReference type="AlphaFoldDB" id="A0ABD0TQ53"/>
<dbReference type="Gene3D" id="3.40.50.1820">
    <property type="entry name" value="alpha/beta hydrolase"/>
    <property type="match status" value="1"/>
</dbReference>
<sequence length="336" mass="37299">MKFLVASLIALSTVSAVSIIPGDNTGYVEGVSRYIWMPDGNEVPHLVDLRAPVNATLLETRRTWRSRNGNDNQYWLYTRENRENYQLLWNGDLNSVRNSYYDPNRPTKVIAHGWNNAGTSDINLYVKNAFLDVEDCNVIVVDWNVLSASDYITAVEGVPSVGRYLGNFLIWLFDNVGGSYDQLHLVGHSLGAHVVGAAGRQIGGRARRVTGLDPAGPLWLTSKDAINLDSGVLVEAIHTDGGVLGIYERVGHIDFYPNGGINPQPGCLISTCSHSRSYYLFAASIRYNHFIGRQCSSMFQVYWNQCSGSNLNMGNADLTKTGYGMYRVDTDSIWPF</sequence>
<evidence type="ECO:0000256" key="4">
    <source>
        <dbReference type="RuleBase" id="RU004262"/>
    </source>
</evidence>
<feature type="chain" id="PRO_5044814178" description="Lipase domain-containing protein" evidence="5">
    <location>
        <begin position="17"/>
        <end position="336"/>
    </location>
</feature>
<comment type="subcellular location">
    <subcellularLocation>
        <location evidence="1">Secreted</location>
    </subcellularLocation>
</comment>
<comment type="caution">
    <text evidence="7">The sequence shown here is derived from an EMBL/GenBank/DDBJ whole genome shotgun (WGS) entry which is preliminary data.</text>
</comment>
<dbReference type="EMBL" id="JBEDNZ010000002">
    <property type="protein sequence ID" value="KAL0851469.1"/>
    <property type="molecule type" value="Genomic_DNA"/>
</dbReference>
<dbReference type="InterPro" id="IPR033906">
    <property type="entry name" value="Lipase_N"/>
</dbReference>
<evidence type="ECO:0000256" key="5">
    <source>
        <dbReference type="SAM" id="SignalP"/>
    </source>
</evidence>
<gene>
    <name evidence="7" type="ORF">ABMA28_007266</name>
</gene>
<dbReference type="InterPro" id="IPR029058">
    <property type="entry name" value="AB_hydrolase_fold"/>
</dbReference>
<proteinExistence type="inferred from homology"/>
<dbReference type="PRINTS" id="PR00821">
    <property type="entry name" value="TAGLIPASE"/>
</dbReference>
<dbReference type="Proteomes" id="UP001549921">
    <property type="component" value="Unassembled WGS sequence"/>
</dbReference>
<dbReference type="SUPFAM" id="SSF53474">
    <property type="entry name" value="alpha/beta-Hydrolases"/>
    <property type="match status" value="1"/>
</dbReference>
<dbReference type="GO" id="GO:0005576">
    <property type="term" value="C:extracellular region"/>
    <property type="evidence" value="ECO:0007669"/>
    <property type="project" value="UniProtKB-SubCell"/>
</dbReference>
<feature type="signal peptide" evidence="5">
    <location>
        <begin position="1"/>
        <end position="16"/>
    </location>
</feature>
<dbReference type="PANTHER" id="PTHR11610:SF173">
    <property type="entry name" value="LIPASE DOMAIN-CONTAINING PROTEIN-RELATED"/>
    <property type="match status" value="1"/>
</dbReference>
<dbReference type="InterPro" id="IPR000734">
    <property type="entry name" value="TAG_lipase"/>
</dbReference>
<dbReference type="Pfam" id="PF00151">
    <property type="entry name" value="Lipase"/>
    <property type="match status" value="1"/>
</dbReference>
<keyword evidence="3" id="KW-0964">Secreted</keyword>